<evidence type="ECO:0000313" key="2">
    <source>
        <dbReference type="Proteomes" id="UP000332515"/>
    </source>
</evidence>
<accession>A0A6A7Y6G1</accession>
<gene>
    <name evidence="1" type="ORF">F0357_17420</name>
</gene>
<evidence type="ECO:0000313" key="1">
    <source>
        <dbReference type="EMBL" id="MQT14396.1"/>
    </source>
</evidence>
<name>A0A6A7Y6G1_9HYPH</name>
<dbReference type="Proteomes" id="UP000332515">
    <property type="component" value="Unassembled WGS sequence"/>
</dbReference>
<organism evidence="1 2">
    <name type="scientific">Segnochrobactrum spirostomi</name>
    <dbReference type="NCBI Taxonomy" id="2608987"/>
    <lineage>
        <taxon>Bacteria</taxon>
        <taxon>Pseudomonadati</taxon>
        <taxon>Pseudomonadota</taxon>
        <taxon>Alphaproteobacteria</taxon>
        <taxon>Hyphomicrobiales</taxon>
        <taxon>Segnochrobactraceae</taxon>
        <taxon>Segnochrobactrum</taxon>
    </lineage>
</organism>
<keyword evidence="2" id="KW-1185">Reference proteome</keyword>
<dbReference type="EMBL" id="VWNA01000001">
    <property type="protein sequence ID" value="MQT14396.1"/>
    <property type="molecule type" value="Genomic_DNA"/>
</dbReference>
<reference evidence="1 2" key="1">
    <citation type="submission" date="2019-09" db="EMBL/GenBank/DDBJ databases">
        <title>Segnochrobactrum spirostomi gen. nov., sp. nov., isolated from the ciliate Spirostomum cf. yagiui and description of a novel family, Segnochrobactraceae fam. nov. within the order Rhizobiales of the class Alphaproteobacteria.</title>
        <authorList>
            <person name="Akter S."/>
            <person name="Shazib S.U.A."/>
            <person name="Shin M.K."/>
        </authorList>
    </citation>
    <scope>NUCLEOTIDE SEQUENCE [LARGE SCALE GENOMIC DNA]</scope>
    <source>
        <strain evidence="1 2">Sp-1</strain>
    </source>
</reference>
<dbReference type="InterPro" id="IPR006522">
    <property type="entry name" value="Phage_virion_morphogenesis"/>
</dbReference>
<dbReference type="Pfam" id="PF05069">
    <property type="entry name" value="Phage_tail_S"/>
    <property type="match status" value="1"/>
</dbReference>
<dbReference type="AlphaFoldDB" id="A0A6A7Y6G1"/>
<dbReference type="RefSeq" id="WP_153485036.1">
    <property type="nucleotide sequence ID" value="NZ_VWNA01000001.1"/>
</dbReference>
<sequence>MAGASISVKILDAEAVAALRQIERLMGDTTPVTRAIGVGLVEVVHTHFETESDPQGKAWAPLEATYAANKRGAGILREAGMRGGLMGSITSRASASGVEVGSNKVYAGVHQEGATITPVNGPFLVFRLGDRVVHARSVTIPARPFIGVGPHEERVILETILDALDRAVARAAHA</sequence>
<proteinExistence type="predicted"/>
<protein>
    <submittedName>
        <fullName evidence="1">Phage virion morphogenesis protein</fullName>
    </submittedName>
</protein>
<comment type="caution">
    <text evidence="1">The sequence shown here is derived from an EMBL/GenBank/DDBJ whole genome shotgun (WGS) entry which is preliminary data.</text>
</comment>